<evidence type="ECO:0000313" key="3">
    <source>
        <dbReference type="Proteomes" id="UP001149303"/>
    </source>
</evidence>
<protein>
    <submittedName>
        <fullName evidence="2">Uncharacterized protein</fullName>
    </submittedName>
</protein>
<dbReference type="Proteomes" id="UP001149303">
    <property type="component" value="Unassembled WGS sequence"/>
</dbReference>
<dbReference type="Gene3D" id="3.20.20.70">
    <property type="entry name" value="Aldolase class I"/>
    <property type="match status" value="1"/>
</dbReference>
<feature type="signal peptide" evidence="1">
    <location>
        <begin position="1"/>
        <end position="20"/>
    </location>
</feature>
<reference evidence="2" key="1">
    <citation type="submission" date="2021-09" db="EMBL/GenBank/DDBJ databases">
        <authorList>
            <person name="Smyrli M."/>
        </authorList>
    </citation>
    <scope>NUCLEOTIDE SEQUENCE</scope>
    <source>
        <strain evidence="2">LAR25</strain>
    </source>
</reference>
<proteinExistence type="predicted"/>
<organism evidence="2 3">
    <name type="scientific">Tenacibaculum larymnensis</name>
    <dbReference type="NCBI Taxonomy" id="2878201"/>
    <lineage>
        <taxon>Bacteria</taxon>
        <taxon>Pseudomonadati</taxon>
        <taxon>Bacteroidota</taxon>
        <taxon>Flavobacteriia</taxon>
        <taxon>Flavobacteriales</taxon>
        <taxon>Flavobacteriaceae</taxon>
        <taxon>Tenacibaculum</taxon>
    </lineage>
</organism>
<comment type="caution">
    <text evidence="2">The sequence shown here is derived from an EMBL/GenBank/DDBJ whole genome shotgun (WGS) entry which is preliminary data.</text>
</comment>
<gene>
    <name evidence="2" type="ORF">LCI24_14990</name>
</gene>
<keyword evidence="3" id="KW-1185">Reference proteome</keyword>
<keyword evidence="1" id="KW-0732">Signal</keyword>
<accession>A0A9X4IMU7</accession>
<dbReference type="SUPFAM" id="SSF51445">
    <property type="entry name" value="(Trans)glycosidases"/>
    <property type="match status" value="1"/>
</dbReference>
<sequence>MKTKLIFIMLLYSICFFSQDMNEFSLVLQEGRYKEKTINRIANVINTKKYYFIGKYYIDRKNEGIINLKDLEVGLNRIVPKDTEGFLVLDLENKLYHDLKKDTTSTLFKKAEVAFIDMIKYVKKHRPKIKISVYGIPFTTYWDKVKTKKYYKIVSNLDFISPHLYIYYPNEQFKKEKNILYLKKNLSLFLDYKKKLGVEVYPFIWYKIHPSNKKYKGKILSSNEINDILKVIRNENYEACKVNGVLWWEPMLRKPFDIDGKLISTFIIN</sequence>
<evidence type="ECO:0000256" key="1">
    <source>
        <dbReference type="SAM" id="SignalP"/>
    </source>
</evidence>
<name>A0A9X4IMU7_9FLAO</name>
<dbReference type="RefSeq" id="WP_274641103.1">
    <property type="nucleotide sequence ID" value="NZ_JAIWJY010000012.1"/>
</dbReference>
<feature type="chain" id="PRO_5040962529" evidence="1">
    <location>
        <begin position="21"/>
        <end position="269"/>
    </location>
</feature>
<dbReference type="InterPro" id="IPR017853">
    <property type="entry name" value="GH"/>
</dbReference>
<dbReference type="EMBL" id="JAIWJY010000012">
    <property type="protein sequence ID" value="MDE1208104.1"/>
    <property type="molecule type" value="Genomic_DNA"/>
</dbReference>
<dbReference type="InterPro" id="IPR013785">
    <property type="entry name" value="Aldolase_TIM"/>
</dbReference>
<dbReference type="AlphaFoldDB" id="A0A9X4IMU7"/>
<evidence type="ECO:0000313" key="2">
    <source>
        <dbReference type="EMBL" id="MDE1208104.1"/>
    </source>
</evidence>